<dbReference type="NCBIfam" id="NF040815">
    <property type="entry name" value="recomb_XerA_Arch"/>
    <property type="match status" value="1"/>
</dbReference>
<dbReference type="PROSITE" id="PS51900">
    <property type="entry name" value="CB"/>
    <property type="match status" value="1"/>
</dbReference>
<proteinExistence type="predicted"/>
<evidence type="ECO:0000313" key="7">
    <source>
        <dbReference type="EMBL" id="MDS0297769.1"/>
    </source>
</evidence>
<dbReference type="Proteomes" id="UP001257060">
    <property type="component" value="Unassembled WGS sequence"/>
</dbReference>
<gene>
    <name evidence="7" type="ORF">NDI76_03350</name>
</gene>
<evidence type="ECO:0000256" key="2">
    <source>
        <dbReference type="ARBA" id="ARBA00023125"/>
    </source>
</evidence>
<dbReference type="PANTHER" id="PTHR30349">
    <property type="entry name" value="PHAGE INTEGRASE-RELATED"/>
    <property type="match status" value="1"/>
</dbReference>
<dbReference type="Pfam" id="PF02899">
    <property type="entry name" value="Phage_int_SAM_1"/>
    <property type="match status" value="1"/>
</dbReference>
<keyword evidence="8" id="KW-1185">Reference proteome</keyword>
<dbReference type="InterPro" id="IPR002104">
    <property type="entry name" value="Integrase_catalytic"/>
</dbReference>
<dbReference type="InterPro" id="IPR050090">
    <property type="entry name" value="Tyrosine_recombinase_XerCD"/>
</dbReference>
<dbReference type="Gene3D" id="1.10.443.10">
    <property type="entry name" value="Intergrase catalytic core"/>
    <property type="match status" value="1"/>
</dbReference>
<evidence type="ECO:0000313" key="8">
    <source>
        <dbReference type="Proteomes" id="UP001257060"/>
    </source>
</evidence>
<keyword evidence="1" id="KW-0229">DNA integration</keyword>
<dbReference type="InterPro" id="IPR010998">
    <property type="entry name" value="Integrase_recombinase_N"/>
</dbReference>
<evidence type="ECO:0000259" key="6">
    <source>
        <dbReference type="PROSITE" id="PS51900"/>
    </source>
</evidence>
<dbReference type="EMBL" id="JAMQOP010000001">
    <property type="protein sequence ID" value="MDS0297769.1"/>
    <property type="molecule type" value="Genomic_DNA"/>
</dbReference>
<reference evidence="7 8" key="1">
    <citation type="submission" date="2022-06" db="EMBL/GenBank/DDBJ databases">
        <title>Halogeometricum sp. a new haloarchaeum isolate from saline soil.</title>
        <authorList>
            <person name="Strakova D."/>
            <person name="Galisteo C."/>
            <person name="Sanchez-Porro C."/>
            <person name="Ventosa A."/>
        </authorList>
    </citation>
    <scope>NUCLEOTIDE SEQUENCE [LARGE SCALE GENOMIC DNA]</scope>
    <source>
        <strain evidence="7 8">S1BR25-6</strain>
    </source>
</reference>
<dbReference type="SUPFAM" id="SSF56349">
    <property type="entry name" value="DNA breaking-rejoining enzymes"/>
    <property type="match status" value="1"/>
</dbReference>
<keyword evidence="3" id="KW-0233">DNA recombination</keyword>
<dbReference type="InterPro" id="IPR004107">
    <property type="entry name" value="Integrase_SAM-like_N"/>
</dbReference>
<protein>
    <submittedName>
        <fullName evidence="7">Tyrosine-type recombinase/integrase</fullName>
    </submittedName>
</protein>
<organism evidence="7 8">
    <name type="scientific">Halogeometricum salsisoli</name>
    <dbReference type="NCBI Taxonomy" id="2950536"/>
    <lineage>
        <taxon>Archaea</taxon>
        <taxon>Methanobacteriati</taxon>
        <taxon>Methanobacteriota</taxon>
        <taxon>Stenosarchaea group</taxon>
        <taxon>Halobacteria</taxon>
        <taxon>Halobacteriales</taxon>
        <taxon>Haloferacaceae</taxon>
        <taxon>Halogeometricum</taxon>
    </lineage>
</organism>
<dbReference type="InterPro" id="IPR013762">
    <property type="entry name" value="Integrase-like_cat_sf"/>
</dbReference>
<dbReference type="InterPro" id="IPR011010">
    <property type="entry name" value="DNA_brk_join_enz"/>
</dbReference>
<dbReference type="RefSeq" id="WP_310922596.1">
    <property type="nucleotide sequence ID" value="NZ_JAMQOP010000001.1"/>
</dbReference>
<evidence type="ECO:0000256" key="4">
    <source>
        <dbReference type="PROSITE-ProRule" id="PRU01248"/>
    </source>
</evidence>
<feature type="domain" description="Core-binding (CB)" evidence="6">
    <location>
        <begin position="4"/>
        <end position="84"/>
    </location>
</feature>
<evidence type="ECO:0000259" key="5">
    <source>
        <dbReference type="PROSITE" id="PS51898"/>
    </source>
</evidence>
<evidence type="ECO:0000256" key="3">
    <source>
        <dbReference type="ARBA" id="ARBA00023172"/>
    </source>
</evidence>
<comment type="caution">
    <text evidence="7">The sequence shown here is derived from an EMBL/GenBank/DDBJ whole genome shotgun (WGS) entry which is preliminary data.</text>
</comment>
<name>A0ABU2GBT6_9EURY</name>
<dbReference type="InterPro" id="IPR044068">
    <property type="entry name" value="CB"/>
</dbReference>
<keyword evidence="2 4" id="KW-0238">DNA-binding</keyword>
<feature type="domain" description="Tyr recombinase" evidence="5">
    <location>
        <begin position="97"/>
        <end position="270"/>
    </location>
</feature>
<dbReference type="Pfam" id="PF00589">
    <property type="entry name" value="Phage_integrase"/>
    <property type="match status" value="1"/>
</dbReference>
<accession>A0ABU2GBT6</accession>
<sequence length="276" mass="32384">MYELKRDDVLDDYRRFLKVERGLSEKTIHQHATMLQVFLDRYEQIRPPQELAKEFQEHLMDEDYSNSHVNNTMKAIDYYYEFHGQEFDFNRLNRPKKLPETLSENQVKRILYACDTYRDYAILKTLTSSGVRASELCDLDVVDADLDNRTLLIRQGKFDKDGFAKISDTCAEAIGQYLERRNDDADPLFLSRTGDRLTRNGLLQLVKRRAESADIEQNVTVHMFRHYFATKMIENGADISIVKELLRHDDIASTMKYLHISGEALSTQYDRYVDDV</sequence>
<dbReference type="Gene3D" id="1.10.150.130">
    <property type="match status" value="1"/>
</dbReference>
<dbReference type="PANTHER" id="PTHR30349:SF81">
    <property type="entry name" value="TYROSINE RECOMBINASE XERC"/>
    <property type="match status" value="1"/>
</dbReference>
<dbReference type="PROSITE" id="PS51898">
    <property type="entry name" value="TYR_RECOMBINASE"/>
    <property type="match status" value="1"/>
</dbReference>
<evidence type="ECO:0000256" key="1">
    <source>
        <dbReference type="ARBA" id="ARBA00022908"/>
    </source>
</evidence>